<dbReference type="Proteomes" id="UP000480185">
    <property type="component" value="Unassembled WGS sequence"/>
</dbReference>
<organism evidence="2 3">
    <name type="scientific">Salinibacillus xinjiangensis</name>
    <dbReference type="NCBI Taxonomy" id="1229268"/>
    <lineage>
        <taxon>Bacteria</taxon>
        <taxon>Bacillati</taxon>
        <taxon>Bacillota</taxon>
        <taxon>Bacilli</taxon>
        <taxon>Bacillales</taxon>
        <taxon>Bacillaceae</taxon>
        <taxon>Salinibacillus</taxon>
    </lineage>
</organism>
<keyword evidence="1" id="KW-0472">Membrane</keyword>
<proteinExistence type="predicted"/>
<keyword evidence="1" id="KW-0812">Transmembrane</keyword>
<gene>
    <name evidence="2" type="ORF">GH754_14200</name>
</gene>
<sequence length="226" mass="25433">MREWRIGTFSMGILLLVLGITLLLSNFAGNIDLVQVALTWWPVVLITVGLEILLYLFISKEKLPFLKFDFLSIIFVTVIGFIGIGFYLLSSFGIVDQVKASISEEVQTGALPQIEYDLSDDIEKVVLITDYDQPEVLESDKGDLVIFGSYETSMENADNIAEEDIAQMVKTGNTLYVQLLRGDYQSGMFYKQTNFRPKVSIPASVEVEVTNDYERTASVYEEKAVH</sequence>
<evidence type="ECO:0008006" key="4">
    <source>
        <dbReference type="Google" id="ProtNLM"/>
    </source>
</evidence>
<dbReference type="AlphaFoldDB" id="A0A6G1X967"/>
<feature type="transmembrane region" description="Helical" evidence="1">
    <location>
        <begin position="38"/>
        <end position="58"/>
    </location>
</feature>
<dbReference type="OrthoDB" id="1707123at2"/>
<reference evidence="2 3" key="1">
    <citation type="submission" date="2019-11" db="EMBL/GenBank/DDBJ databases">
        <authorList>
            <person name="Li J."/>
        </authorList>
    </citation>
    <scope>NUCLEOTIDE SEQUENCE [LARGE SCALE GENOMIC DNA]</scope>
    <source>
        <strain evidence="2 3">J4</strain>
    </source>
</reference>
<name>A0A6G1X967_9BACI</name>
<protein>
    <recommendedName>
        <fullName evidence="4">DUF5668 domain-containing protein</fullName>
    </recommendedName>
</protein>
<evidence type="ECO:0000256" key="1">
    <source>
        <dbReference type="SAM" id="Phobius"/>
    </source>
</evidence>
<keyword evidence="3" id="KW-1185">Reference proteome</keyword>
<dbReference type="RefSeq" id="WP_153729333.1">
    <property type="nucleotide sequence ID" value="NZ_WJNH01000009.1"/>
</dbReference>
<feature type="transmembrane region" description="Helical" evidence="1">
    <location>
        <begin position="70"/>
        <end position="89"/>
    </location>
</feature>
<dbReference type="EMBL" id="WJNH01000009">
    <property type="protein sequence ID" value="MRG87445.1"/>
    <property type="molecule type" value="Genomic_DNA"/>
</dbReference>
<comment type="caution">
    <text evidence="2">The sequence shown here is derived from an EMBL/GenBank/DDBJ whole genome shotgun (WGS) entry which is preliminary data.</text>
</comment>
<evidence type="ECO:0000313" key="3">
    <source>
        <dbReference type="Proteomes" id="UP000480185"/>
    </source>
</evidence>
<keyword evidence="1" id="KW-1133">Transmembrane helix</keyword>
<evidence type="ECO:0000313" key="2">
    <source>
        <dbReference type="EMBL" id="MRG87445.1"/>
    </source>
</evidence>
<accession>A0A6G1X967</accession>